<keyword evidence="6" id="KW-0206">Cytoskeleton</keyword>
<accession>A0AAD7UFB7</accession>
<evidence type="ECO:0000256" key="5">
    <source>
        <dbReference type="ARBA" id="ARBA00023054"/>
    </source>
</evidence>
<evidence type="ECO:0000256" key="3">
    <source>
        <dbReference type="ARBA" id="ARBA00022490"/>
    </source>
</evidence>
<gene>
    <name evidence="8" type="ORF">CTAYLR_000306</name>
</gene>
<dbReference type="PANTHER" id="PTHR40412:SF1">
    <property type="entry name" value="SF-ASSEMBLIN"/>
    <property type="match status" value="1"/>
</dbReference>
<evidence type="ECO:0000256" key="7">
    <source>
        <dbReference type="SAM" id="Coils"/>
    </source>
</evidence>
<evidence type="ECO:0008006" key="10">
    <source>
        <dbReference type="Google" id="ProtNLM"/>
    </source>
</evidence>
<name>A0AAD7UFB7_9STRA</name>
<feature type="coiled-coil region" evidence="7">
    <location>
        <begin position="86"/>
        <end position="120"/>
    </location>
</feature>
<dbReference type="GO" id="GO:0005874">
    <property type="term" value="C:microtubule"/>
    <property type="evidence" value="ECO:0007669"/>
    <property type="project" value="UniProtKB-KW"/>
</dbReference>
<comment type="subcellular location">
    <subcellularLocation>
        <location evidence="1">Cytoplasm</location>
        <location evidence="1">Cytoskeleton</location>
    </subcellularLocation>
</comment>
<evidence type="ECO:0000256" key="4">
    <source>
        <dbReference type="ARBA" id="ARBA00022701"/>
    </source>
</evidence>
<dbReference type="Pfam" id="PF06705">
    <property type="entry name" value="SF-assemblin"/>
    <property type="match status" value="1"/>
</dbReference>
<dbReference type="PRINTS" id="PR01799">
    <property type="entry name" value="SFASSEMBLIN"/>
</dbReference>
<protein>
    <recommendedName>
        <fullName evidence="10">SF-assemblin</fullName>
    </recommendedName>
</protein>
<organism evidence="8 9">
    <name type="scientific">Chrysophaeum taylorii</name>
    <dbReference type="NCBI Taxonomy" id="2483200"/>
    <lineage>
        <taxon>Eukaryota</taxon>
        <taxon>Sar</taxon>
        <taxon>Stramenopiles</taxon>
        <taxon>Ochrophyta</taxon>
        <taxon>Pelagophyceae</taxon>
        <taxon>Pelagomonadales</taxon>
        <taxon>Pelagomonadaceae</taxon>
        <taxon>Chrysophaeum</taxon>
    </lineage>
</organism>
<dbReference type="AlphaFoldDB" id="A0AAD7UFB7"/>
<comment type="caution">
    <text evidence="8">The sequence shown here is derived from an EMBL/GenBank/DDBJ whole genome shotgun (WGS) entry which is preliminary data.</text>
</comment>
<dbReference type="EMBL" id="JAQMWT010000344">
    <property type="protein sequence ID" value="KAJ8603853.1"/>
    <property type="molecule type" value="Genomic_DNA"/>
</dbReference>
<feature type="coiled-coil region" evidence="7">
    <location>
        <begin position="28"/>
        <end position="62"/>
    </location>
</feature>
<dbReference type="PANTHER" id="PTHR40412">
    <property type="entry name" value="SF-ASSEMBLIN"/>
    <property type="match status" value="1"/>
</dbReference>
<keyword evidence="5 7" id="KW-0175">Coiled coil</keyword>
<evidence type="ECO:0000256" key="6">
    <source>
        <dbReference type="ARBA" id="ARBA00023212"/>
    </source>
</evidence>
<evidence type="ECO:0000256" key="1">
    <source>
        <dbReference type="ARBA" id="ARBA00004245"/>
    </source>
</evidence>
<evidence type="ECO:0000313" key="8">
    <source>
        <dbReference type="EMBL" id="KAJ8603853.1"/>
    </source>
</evidence>
<dbReference type="Proteomes" id="UP001230188">
    <property type="component" value="Unassembled WGS sequence"/>
</dbReference>
<keyword evidence="4" id="KW-0493">Microtubule</keyword>
<reference evidence="8" key="1">
    <citation type="submission" date="2023-01" db="EMBL/GenBank/DDBJ databases">
        <title>Metagenome sequencing of chrysophaentin producing Chrysophaeum taylorii.</title>
        <authorList>
            <person name="Davison J."/>
            <person name="Bewley C."/>
        </authorList>
    </citation>
    <scope>NUCLEOTIDE SEQUENCE</scope>
    <source>
        <strain evidence="8">NIES-1699</strain>
    </source>
</reference>
<comment type="similarity">
    <text evidence="2">Belongs to the SF-assemblin family.</text>
</comment>
<evidence type="ECO:0000256" key="2">
    <source>
        <dbReference type="ARBA" id="ARBA00005678"/>
    </source>
</evidence>
<keyword evidence="3" id="KW-0963">Cytoplasm</keyword>
<evidence type="ECO:0000313" key="9">
    <source>
        <dbReference type="Proteomes" id="UP001230188"/>
    </source>
</evidence>
<sequence length="259" mass="30198">MPDVKNMATGQKLQELLEGFEPFEQTMLQETRERREKDVKKIAETKAEIQRLEEVLEASAKHQDQGHRELIAHCDAELKRADAAFDSLLEHQIRRVHERLDKLERRAGEIESHFDDEKRRIHKEVNERSCHLSKLLDEFQAAFDRECQDRLEREARIIAQMEQHEGQVEAKFAQERKVRQTKLVEIHNELTHLVASRRSSNIQLWAVTAREIEAIQAAIDAEITSRELFDDKIIKAMNQYTNKLQSSLTIITSPDTTNG</sequence>
<proteinExistence type="inferred from homology"/>
<dbReference type="GO" id="GO:0005200">
    <property type="term" value="F:structural constituent of cytoskeleton"/>
    <property type="evidence" value="ECO:0007669"/>
    <property type="project" value="InterPro"/>
</dbReference>
<keyword evidence="9" id="KW-1185">Reference proteome</keyword>
<dbReference type="InterPro" id="IPR008374">
    <property type="entry name" value="SF_assemblin/giardin_b"/>
</dbReference>